<keyword evidence="9 13" id="KW-1133">Transmembrane helix</keyword>
<proteinExistence type="inferred from homology"/>
<comment type="cofactor">
    <cofactor evidence="1">
        <name>heme b</name>
        <dbReference type="ChEBI" id="CHEBI:60344"/>
    </cofactor>
</comment>
<evidence type="ECO:0000256" key="3">
    <source>
        <dbReference type="ARBA" id="ARBA00022448"/>
    </source>
</evidence>
<comment type="subcellular location">
    <subcellularLocation>
        <location evidence="2">Cell membrane</location>
        <topology evidence="2">Multi-pass membrane protein</topology>
    </subcellularLocation>
</comment>
<dbReference type="InterPro" id="IPR011577">
    <property type="entry name" value="Cyt_b561_bac/Ni-Hgenase"/>
</dbReference>
<keyword evidence="20" id="KW-1185">Reference proteome</keyword>
<feature type="transmembrane region" description="Helical" evidence="13">
    <location>
        <begin position="143"/>
        <end position="165"/>
    </location>
</feature>
<protein>
    <submittedName>
        <fullName evidence="17">Cytochrome b</fullName>
    </submittedName>
</protein>
<feature type="transmembrane region" description="Helical" evidence="13">
    <location>
        <begin position="90"/>
        <end position="110"/>
    </location>
</feature>
<dbReference type="AlphaFoldDB" id="A0A1B8PI94"/>
<evidence type="ECO:0000313" key="20">
    <source>
        <dbReference type="Proteomes" id="UP000594834"/>
    </source>
</evidence>
<evidence type="ECO:0000256" key="11">
    <source>
        <dbReference type="ARBA" id="ARBA00023136"/>
    </source>
</evidence>
<dbReference type="Pfam" id="PF01292">
    <property type="entry name" value="Ni_hydr_CYTB"/>
    <property type="match status" value="1"/>
</dbReference>
<evidence type="ECO:0000256" key="6">
    <source>
        <dbReference type="ARBA" id="ARBA00022692"/>
    </source>
</evidence>
<keyword evidence="5" id="KW-0349">Heme</keyword>
<evidence type="ECO:0000256" key="1">
    <source>
        <dbReference type="ARBA" id="ARBA00001970"/>
    </source>
</evidence>
<dbReference type="GO" id="GO:0022904">
    <property type="term" value="P:respiratory electron transport chain"/>
    <property type="evidence" value="ECO:0007669"/>
    <property type="project" value="InterPro"/>
</dbReference>
<evidence type="ECO:0000313" key="18">
    <source>
        <dbReference type="Proteomes" id="UP000092575"/>
    </source>
</evidence>
<evidence type="ECO:0000256" key="2">
    <source>
        <dbReference type="ARBA" id="ARBA00004651"/>
    </source>
</evidence>
<reference evidence="15 19" key="2">
    <citation type="submission" date="2016-06" db="EMBL/GenBank/DDBJ databases">
        <title>Draft genome of Moraxella nonliquefaciens CCUG 60284.</title>
        <authorList>
            <person name="Salva-Serra F."/>
            <person name="Engstrom-Jakobsson H."/>
            <person name="Thorell K."/>
            <person name="Gonzales-Siles L."/>
            <person name="Karlsson R."/>
            <person name="Boulund F."/>
            <person name="Engstrand L."/>
            <person name="Kristiansson E."/>
            <person name="Moore E."/>
        </authorList>
    </citation>
    <scope>NUCLEOTIDE SEQUENCE [LARGE SCALE GENOMIC DNA]</scope>
    <source>
        <strain evidence="15 19">CCUG 60284</strain>
    </source>
</reference>
<dbReference type="EMBL" id="LXTW01000006">
    <property type="protein sequence ID" value="OBX86479.1"/>
    <property type="molecule type" value="Genomic_DNA"/>
</dbReference>
<dbReference type="GO" id="GO:0020037">
    <property type="term" value="F:heme binding"/>
    <property type="evidence" value="ECO:0007669"/>
    <property type="project" value="TreeGrafter"/>
</dbReference>
<evidence type="ECO:0000256" key="5">
    <source>
        <dbReference type="ARBA" id="ARBA00022617"/>
    </source>
</evidence>
<evidence type="ECO:0000256" key="8">
    <source>
        <dbReference type="ARBA" id="ARBA00022982"/>
    </source>
</evidence>
<dbReference type="GO" id="GO:0046872">
    <property type="term" value="F:metal ion binding"/>
    <property type="evidence" value="ECO:0007669"/>
    <property type="project" value="UniProtKB-KW"/>
</dbReference>
<keyword evidence="3" id="KW-0813">Transport</keyword>
<comment type="similarity">
    <text evidence="12">Belongs to the cytochrome b561 family.</text>
</comment>
<dbReference type="Gene3D" id="1.20.950.20">
    <property type="entry name" value="Transmembrane di-heme cytochromes, Chain C"/>
    <property type="match status" value="1"/>
</dbReference>
<dbReference type="Proteomes" id="UP000594834">
    <property type="component" value="Chromosome"/>
</dbReference>
<dbReference type="PANTHER" id="PTHR30529:SF1">
    <property type="entry name" value="CYTOCHROME B561 HOMOLOG 2"/>
    <property type="match status" value="1"/>
</dbReference>
<dbReference type="PANTHER" id="PTHR30529">
    <property type="entry name" value="CYTOCHROME B561"/>
    <property type="match status" value="1"/>
</dbReference>
<evidence type="ECO:0000313" key="15">
    <source>
        <dbReference type="EMBL" id="OBX48827.1"/>
    </source>
</evidence>
<evidence type="ECO:0000259" key="14">
    <source>
        <dbReference type="Pfam" id="PF01292"/>
    </source>
</evidence>
<dbReference type="InterPro" id="IPR052168">
    <property type="entry name" value="Cytochrome_b561_oxidase"/>
</dbReference>
<name>A0A1B8PI94_MORNO</name>
<keyword evidence="10" id="KW-0408">Iron</keyword>
<dbReference type="RefSeq" id="WP_066893986.1">
    <property type="nucleotide sequence ID" value="NZ_CP065728.1"/>
</dbReference>
<evidence type="ECO:0000256" key="13">
    <source>
        <dbReference type="SAM" id="Phobius"/>
    </source>
</evidence>
<evidence type="ECO:0000256" key="9">
    <source>
        <dbReference type="ARBA" id="ARBA00022989"/>
    </source>
</evidence>
<feature type="transmembrane region" description="Helical" evidence="13">
    <location>
        <begin position="18"/>
        <end position="38"/>
    </location>
</feature>
<keyword evidence="8" id="KW-0249">Electron transport</keyword>
<dbReference type="Proteomes" id="UP000092671">
    <property type="component" value="Unassembled WGS sequence"/>
</dbReference>
<organism evidence="15 19">
    <name type="scientific">Moraxella nonliquefaciens</name>
    <dbReference type="NCBI Taxonomy" id="478"/>
    <lineage>
        <taxon>Bacteria</taxon>
        <taxon>Pseudomonadati</taxon>
        <taxon>Pseudomonadota</taxon>
        <taxon>Gammaproteobacteria</taxon>
        <taxon>Moraxellales</taxon>
        <taxon>Moraxellaceae</taxon>
        <taxon>Moraxella</taxon>
    </lineage>
</organism>
<dbReference type="SUPFAM" id="SSF81342">
    <property type="entry name" value="Transmembrane di-heme cytochromes"/>
    <property type="match status" value="1"/>
</dbReference>
<keyword evidence="11 13" id="KW-0472">Membrane</keyword>
<accession>A0A1B8PI94</accession>
<evidence type="ECO:0000313" key="17">
    <source>
        <dbReference type="EMBL" id="QPT44461.1"/>
    </source>
</evidence>
<evidence type="ECO:0000313" key="16">
    <source>
        <dbReference type="EMBL" id="OBX86479.1"/>
    </source>
</evidence>
<evidence type="ECO:0000256" key="12">
    <source>
        <dbReference type="ARBA" id="ARBA00037975"/>
    </source>
</evidence>
<dbReference type="Proteomes" id="UP000092575">
    <property type="component" value="Unassembled WGS sequence"/>
</dbReference>
<evidence type="ECO:0000256" key="4">
    <source>
        <dbReference type="ARBA" id="ARBA00022475"/>
    </source>
</evidence>
<evidence type="ECO:0000256" key="10">
    <source>
        <dbReference type="ARBA" id="ARBA00023004"/>
    </source>
</evidence>
<feature type="domain" description="Cytochrome b561 bacterial/Ni-hydrogenase" evidence="14">
    <location>
        <begin position="16"/>
        <end position="174"/>
    </location>
</feature>
<sequence length="175" mass="19535">MTTPAKSQPTQRTDKHSLFTRIFHWVGALLIIVAFISINMGDEYISLHKSIGASFFIWTVLRIINRFITKTPPHPPMPKWQTAIAHLTHLGLYVAMLAMPITGMLMSMYGGRGVSVFGLFGLPSVVGIDRQMAKVMNGLHTGMVFYVLVFLVIAHVGGALYHQFVMKDDLMSVMK</sequence>
<dbReference type="InterPro" id="IPR016174">
    <property type="entry name" value="Di-haem_cyt_TM"/>
</dbReference>
<dbReference type="EMBL" id="LZDN01000040">
    <property type="protein sequence ID" value="OBX48827.1"/>
    <property type="molecule type" value="Genomic_DNA"/>
</dbReference>
<keyword evidence="7" id="KW-0479">Metal-binding</keyword>
<evidence type="ECO:0000256" key="7">
    <source>
        <dbReference type="ARBA" id="ARBA00022723"/>
    </source>
</evidence>
<feature type="transmembrane region" description="Helical" evidence="13">
    <location>
        <begin position="50"/>
        <end position="69"/>
    </location>
</feature>
<keyword evidence="4" id="KW-1003">Cell membrane</keyword>
<dbReference type="EMBL" id="CP065728">
    <property type="protein sequence ID" value="QPT44461.1"/>
    <property type="molecule type" value="Genomic_DNA"/>
</dbReference>
<evidence type="ECO:0000313" key="19">
    <source>
        <dbReference type="Proteomes" id="UP000092671"/>
    </source>
</evidence>
<keyword evidence="6 13" id="KW-0812">Transmembrane</keyword>
<reference evidence="17 20" key="3">
    <citation type="submission" date="2020-12" db="EMBL/GenBank/DDBJ databases">
        <title>FDA dAtabase for Regulatory Grade micrObial Sequences (FDA-ARGOS): Supporting development and validation of Infectious Disease Dx tests.</title>
        <authorList>
            <person name="Sproer C."/>
            <person name="Gronow S."/>
            <person name="Severitt S."/>
            <person name="Schroder I."/>
            <person name="Tallon L."/>
            <person name="Sadzewicz L."/>
            <person name="Zhao X."/>
            <person name="Boylan J."/>
            <person name="Ott S."/>
            <person name="Bowen H."/>
            <person name="Vavikolanu K."/>
            <person name="Mehta A."/>
            <person name="Aluvathingal J."/>
            <person name="Nadendla S."/>
            <person name="Lowell S."/>
            <person name="Myers T."/>
            <person name="Yan Y."/>
            <person name="Sichtig H."/>
        </authorList>
    </citation>
    <scope>NUCLEOTIDE SEQUENCE [LARGE SCALE GENOMIC DNA]</scope>
    <source>
        <strain evidence="17 20">FDAARGOS_869</strain>
    </source>
</reference>
<dbReference type="GO" id="GO:0009055">
    <property type="term" value="F:electron transfer activity"/>
    <property type="evidence" value="ECO:0007669"/>
    <property type="project" value="InterPro"/>
</dbReference>
<gene>
    <name evidence="16" type="ORF">A7456_09895</name>
    <name evidence="15" type="ORF">A9Z60_04055</name>
    <name evidence="17" type="ORF">I6G26_10555</name>
</gene>
<dbReference type="GO" id="GO:0005886">
    <property type="term" value="C:plasma membrane"/>
    <property type="evidence" value="ECO:0007669"/>
    <property type="project" value="UniProtKB-SubCell"/>
</dbReference>
<reference evidence="16 18" key="1">
    <citation type="submission" date="2016-05" db="EMBL/GenBank/DDBJ databases">
        <title>Draft genome sequence of Moraxella nonliquefaciens CCUG 348T.</title>
        <authorList>
            <person name="Salva-Serra F."/>
            <person name="Engstrom-Jakobsson H."/>
            <person name="Thorell K."/>
            <person name="Gonzales-Siles L."/>
            <person name="Karlsson R."/>
            <person name="Boulund F."/>
            <person name="Engstrand L."/>
            <person name="Kristiansson E."/>
            <person name="Moore E."/>
        </authorList>
    </citation>
    <scope>NUCLEOTIDE SEQUENCE [LARGE SCALE GENOMIC DNA]</scope>
    <source>
        <strain evidence="16 18">CCUG 348</strain>
    </source>
</reference>